<name>A0ABW3LGY8_9BACI</name>
<dbReference type="SMART" id="SM00914">
    <property type="entry name" value="IDEAL"/>
    <property type="match status" value="1"/>
</dbReference>
<sequence length="77" mass="9286">MKQQKLVYRFYRYDGKTLHAKREIPFELKLSSRLILDEICFNWNKNVLESAINSSIDKGDKEAFIQLSEAYKHFIWE</sequence>
<evidence type="ECO:0000259" key="1">
    <source>
        <dbReference type="SMART" id="SM00914"/>
    </source>
</evidence>
<dbReference type="InterPro" id="IPR027393">
    <property type="entry name" value="Virus_scaffolding_prot_C"/>
</dbReference>
<comment type="caution">
    <text evidence="2">The sequence shown here is derived from an EMBL/GenBank/DDBJ whole genome shotgun (WGS) entry which is preliminary data.</text>
</comment>
<accession>A0ABW3LGY8</accession>
<reference evidence="3" key="1">
    <citation type="journal article" date="2019" name="Int. J. Syst. Evol. Microbiol.">
        <title>The Global Catalogue of Microorganisms (GCM) 10K type strain sequencing project: providing services to taxonomists for standard genome sequencing and annotation.</title>
        <authorList>
            <consortium name="The Broad Institute Genomics Platform"/>
            <consortium name="The Broad Institute Genome Sequencing Center for Infectious Disease"/>
            <person name="Wu L."/>
            <person name="Ma J."/>
        </authorList>
    </citation>
    <scope>NUCLEOTIDE SEQUENCE [LARGE SCALE GENOMIC DNA]</scope>
    <source>
        <strain evidence="3">CCUG 56754</strain>
    </source>
</reference>
<dbReference type="Gene3D" id="4.10.810.10">
    <property type="entry name" value="Virus Scaffolding Protein, Chain A"/>
    <property type="match status" value="1"/>
</dbReference>
<dbReference type="RefSeq" id="WP_390359885.1">
    <property type="nucleotide sequence ID" value="NZ_JBHTKJ010000008.1"/>
</dbReference>
<proteinExistence type="predicted"/>
<dbReference type="InterPro" id="IPR014957">
    <property type="entry name" value="IDEAL_dom"/>
</dbReference>
<gene>
    <name evidence="2" type="ORF">ACFQ3N_04255</name>
</gene>
<feature type="domain" description="IDEAL" evidence="1">
    <location>
        <begin position="35"/>
        <end position="71"/>
    </location>
</feature>
<dbReference type="EMBL" id="JBHTKJ010000008">
    <property type="protein sequence ID" value="MFD1037637.1"/>
    <property type="molecule type" value="Genomic_DNA"/>
</dbReference>
<organism evidence="2 3">
    <name type="scientific">Virgibacillus byunsanensis</name>
    <dbReference type="NCBI Taxonomy" id="570945"/>
    <lineage>
        <taxon>Bacteria</taxon>
        <taxon>Bacillati</taxon>
        <taxon>Bacillota</taxon>
        <taxon>Bacilli</taxon>
        <taxon>Bacillales</taxon>
        <taxon>Bacillaceae</taxon>
        <taxon>Virgibacillus</taxon>
    </lineage>
</organism>
<dbReference type="Pfam" id="PF08858">
    <property type="entry name" value="IDEAL"/>
    <property type="match status" value="1"/>
</dbReference>
<dbReference type="Proteomes" id="UP001597040">
    <property type="component" value="Unassembled WGS sequence"/>
</dbReference>
<protein>
    <submittedName>
        <fullName evidence="2">IDEAL domain-containing protein</fullName>
    </submittedName>
</protein>
<evidence type="ECO:0000313" key="3">
    <source>
        <dbReference type="Proteomes" id="UP001597040"/>
    </source>
</evidence>
<evidence type="ECO:0000313" key="2">
    <source>
        <dbReference type="EMBL" id="MFD1037637.1"/>
    </source>
</evidence>
<keyword evidence="3" id="KW-1185">Reference proteome</keyword>